<proteinExistence type="predicted"/>
<sequence>MHDSELVFSREDPLDSKTKPSLCSEAAVAQRQFGYPGQTSGVNTSLATTSETETTTDAVSTTAPAANPTYALLANGGNLNNQQPQSNIELTSAFIFDPASPMTGDVRTFTIEPITSRLKDANGEAYVCAYYEGSRGMSPPPVVWYCNPNNTGPNKGSEYLKCQVDSGALSRSVPRTTCEGTVCTTPVGNDVYDKFFTDANGAIGGKSYFWYMGTVNPVGITPFSMTVADV</sequence>
<protein>
    <submittedName>
        <fullName evidence="2">Uncharacterized protein</fullName>
    </submittedName>
</protein>
<gene>
    <name evidence="2" type="ORF">FDENT_4169</name>
</gene>
<feature type="region of interest" description="Disordered" evidence="1">
    <location>
        <begin position="1"/>
        <end position="20"/>
    </location>
</feature>
<evidence type="ECO:0000313" key="3">
    <source>
        <dbReference type="Proteomes" id="UP000562682"/>
    </source>
</evidence>
<evidence type="ECO:0000256" key="1">
    <source>
        <dbReference type="SAM" id="MobiDB-lite"/>
    </source>
</evidence>
<organism evidence="2 3">
    <name type="scientific">Fusarium denticulatum</name>
    <dbReference type="NCBI Taxonomy" id="48507"/>
    <lineage>
        <taxon>Eukaryota</taxon>
        <taxon>Fungi</taxon>
        <taxon>Dikarya</taxon>
        <taxon>Ascomycota</taxon>
        <taxon>Pezizomycotina</taxon>
        <taxon>Sordariomycetes</taxon>
        <taxon>Hypocreomycetidae</taxon>
        <taxon>Hypocreales</taxon>
        <taxon>Nectriaceae</taxon>
        <taxon>Fusarium</taxon>
        <taxon>Fusarium fujikuroi species complex</taxon>
    </lineage>
</organism>
<dbReference type="Proteomes" id="UP000562682">
    <property type="component" value="Unassembled WGS sequence"/>
</dbReference>
<name>A0A8H5XAY9_9HYPO</name>
<keyword evidence="3" id="KW-1185">Reference proteome</keyword>
<dbReference type="EMBL" id="JAAOAK010000097">
    <property type="protein sequence ID" value="KAF5689855.1"/>
    <property type="molecule type" value="Genomic_DNA"/>
</dbReference>
<feature type="compositionally biased region" description="Basic and acidic residues" evidence="1">
    <location>
        <begin position="1"/>
        <end position="18"/>
    </location>
</feature>
<comment type="caution">
    <text evidence="2">The sequence shown here is derived from an EMBL/GenBank/DDBJ whole genome shotgun (WGS) entry which is preliminary data.</text>
</comment>
<dbReference type="AlphaFoldDB" id="A0A8H5XAY9"/>
<accession>A0A8H5XAY9</accession>
<evidence type="ECO:0000313" key="2">
    <source>
        <dbReference type="EMBL" id="KAF5689855.1"/>
    </source>
</evidence>
<reference evidence="2 3" key="1">
    <citation type="submission" date="2020-05" db="EMBL/GenBank/DDBJ databases">
        <title>Identification and distribution of gene clusters putatively required for synthesis of sphingolipid metabolism inhibitors in phylogenetically diverse species of the filamentous fungus Fusarium.</title>
        <authorList>
            <person name="Kim H.-S."/>
            <person name="Busman M."/>
            <person name="Brown D.W."/>
            <person name="Divon H."/>
            <person name="Uhlig S."/>
            <person name="Proctor R.H."/>
        </authorList>
    </citation>
    <scope>NUCLEOTIDE SEQUENCE [LARGE SCALE GENOMIC DNA]</scope>
    <source>
        <strain evidence="2 3">NRRL 25311</strain>
    </source>
</reference>